<evidence type="ECO:0000256" key="2">
    <source>
        <dbReference type="SAM" id="SignalP"/>
    </source>
</evidence>
<comment type="caution">
    <text evidence="4">The sequence shown here is derived from an EMBL/GenBank/DDBJ whole genome shotgun (WGS) entry which is preliminary data.</text>
</comment>
<dbReference type="Gene3D" id="2.30.40.10">
    <property type="entry name" value="Urease, subunit C, domain 1"/>
    <property type="match status" value="1"/>
</dbReference>
<dbReference type="AlphaFoldDB" id="A0A399RPD6"/>
<reference evidence="4 5" key="1">
    <citation type="submission" date="2018-08" db="EMBL/GenBank/DDBJ databases">
        <title>Henriciella mobilis sp. nov., isolated from seawater.</title>
        <authorList>
            <person name="Cheng H."/>
            <person name="Wu Y.-H."/>
            <person name="Xu X.-W."/>
            <person name="Guo L.-L."/>
        </authorList>
    </citation>
    <scope>NUCLEOTIDE SEQUENCE [LARGE SCALE GENOMIC DNA]</scope>
    <source>
        <strain evidence="4 5">CCUG67844</strain>
    </source>
</reference>
<dbReference type="SUPFAM" id="SSF51556">
    <property type="entry name" value="Metallo-dependent hydrolases"/>
    <property type="match status" value="1"/>
</dbReference>
<dbReference type="GO" id="GO:0016810">
    <property type="term" value="F:hydrolase activity, acting on carbon-nitrogen (but not peptide) bonds"/>
    <property type="evidence" value="ECO:0007669"/>
    <property type="project" value="InterPro"/>
</dbReference>
<dbReference type="InterPro" id="IPR033932">
    <property type="entry name" value="YtcJ-like"/>
</dbReference>
<dbReference type="Gene3D" id="3.10.310.70">
    <property type="match status" value="1"/>
</dbReference>
<feature type="compositionally biased region" description="Low complexity" evidence="1">
    <location>
        <begin position="20"/>
        <end position="31"/>
    </location>
</feature>
<feature type="signal peptide" evidence="2">
    <location>
        <begin position="1"/>
        <end position="25"/>
    </location>
</feature>
<accession>A0A399RPD6</accession>
<dbReference type="CDD" id="cd01300">
    <property type="entry name" value="YtcJ_like"/>
    <property type="match status" value="1"/>
</dbReference>
<dbReference type="PANTHER" id="PTHR22642">
    <property type="entry name" value="IMIDAZOLONEPROPIONASE"/>
    <property type="match status" value="1"/>
</dbReference>
<keyword evidence="2" id="KW-0732">Signal</keyword>
<name>A0A399RPD6_9PROT</name>
<dbReference type="EMBL" id="QWGA01000003">
    <property type="protein sequence ID" value="RIJ31847.1"/>
    <property type="molecule type" value="Genomic_DNA"/>
</dbReference>
<dbReference type="OrthoDB" id="9811399at2"/>
<dbReference type="PROSITE" id="PS51257">
    <property type="entry name" value="PROKAR_LIPOPROTEIN"/>
    <property type="match status" value="1"/>
</dbReference>
<feature type="region of interest" description="Disordered" evidence="1">
    <location>
        <begin position="20"/>
        <end position="39"/>
    </location>
</feature>
<dbReference type="Gene3D" id="3.20.20.140">
    <property type="entry name" value="Metal-dependent hydrolases"/>
    <property type="match status" value="1"/>
</dbReference>
<evidence type="ECO:0000313" key="5">
    <source>
        <dbReference type="Proteomes" id="UP000265845"/>
    </source>
</evidence>
<keyword evidence="4" id="KW-0378">Hydrolase</keyword>
<protein>
    <submittedName>
        <fullName evidence="4">Amidohydrolase</fullName>
    </submittedName>
</protein>
<proteinExistence type="predicted"/>
<dbReference type="InterPro" id="IPR013108">
    <property type="entry name" value="Amidohydro_3"/>
</dbReference>
<keyword evidence="5" id="KW-1185">Reference proteome</keyword>
<dbReference type="SUPFAM" id="SSF51338">
    <property type="entry name" value="Composite domain of metallo-dependent hydrolases"/>
    <property type="match status" value="1"/>
</dbReference>
<dbReference type="RefSeq" id="WP_119453336.1">
    <property type="nucleotide sequence ID" value="NZ_QWGA01000003.1"/>
</dbReference>
<feature type="domain" description="Amidohydrolase 3" evidence="3">
    <location>
        <begin position="91"/>
        <end position="563"/>
    </location>
</feature>
<gene>
    <name evidence="4" type="ORF">D1222_06295</name>
</gene>
<dbReference type="Pfam" id="PF07969">
    <property type="entry name" value="Amidohydro_3"/>
    <property type="match status" value="1"/>
</dbReference>
<organism evidence="4 5">
    <name type="scientific">Henriciella algicola</name>
    <dbReference type="NCBI Taxonomy" id="1608422"/>
    <lineage>
        <taxon>Bacteria</taxon>
        <taxon>Pseudomonadati</taxon>
        <taxon>Pseudomonadota</taxon>
        <taxon>Alphaproteobacteria</taxon>
        <taxon>Hyphomonadales</taxon>
        <taxon>Hyphomonadaceae</taxon>
        <taxon>Henriciella</taxon>
    </lineage>
</organism>
<dbReference type="PANTHER" id="PTHR22642:SF2">
    <property type="entry name" value="PROTEIN LONG AFTER FAR-RED 3"/>
    <property type="match status" value="1"/>
</dbReference>
<evidence type="ECO:0000259" key="3">
    <source>
        <dbReference type="Pfam" id="PF07969"/>
    </source>
</evidence>
<dbReference type="Proteomes" id="UP000265845">
    <property type="component" value="Unassembled WGS sequence"/>
</dbReference>
<evidence type="ECO:0000256" key="1">
    <source>
        <dbReference type="SAM" id="MobiDB-lite"/>
    </source>
</evidence>
<evidence type="ECO:0000313" key="4">
    <source>
        <dbReference type="EMBL" id="RIJ31847.1"/>
    </source>
</evidence>
<dbReference type="InterPro" id="IPR032466">
    <property type="entry name" value="Metal_Hydrolase"/>
</dbReference>
<dbReference type="InterPro" id="IPR011059">
    <property type="entry name" value="Metal-dep_hydrolase_composite"/>
</dbReference>
<sequence>MLRPAAILSALLLAACTQPSPTPPAANATEPTEADRPSASRIFSSGTIYTGIAGETVDTVAVGGDGRIVWTGSVDDLDAEVDIENAEFVWLNNNFMYPGFTDAHAHLNGIGERELQLDLASVESIAELLEVVAAENEAKPGDGLLFGRGWLETGWPEGRMPTAADLDSVVPDRPVILIRADGHALVANSAALDAVGINADTADTEGGKIERDEDGRATGILIDEAMNLTLPLYQAPDADAVRESYIVGAAEYASRGWTGIHNMSVPPEDASLLAELDAESLMPLRLWNAFSGRPAQAEMSRDIAANRKYETDTITNRAIKYYMDGALGSRGALLIEPYSDRPDTSGLSLLSPEELQEAMSDADTGGYQLAIHAIGDFGNRRLIDGAIEGGYDASHRWRIEHTQLLNPSDIPRMAESGLIASMQPSHAIGDLHFAPARVGLGRLQGAYAWQSLMDAGVLVAGGSDAPVEVGSPLIEFYAAVARKDLTGFTGEGWHPEEAVSREEALALFTSNAAYAAFMEEDLGTIEPGKIADFSVFDRDLMSVPEAEILDANAVMTVVGGEIVWSAAE</sequence>
<feature type="chain" id="PRO_5017279141" evidence="2">
    <location>
        <begin position="26"/>
        <end position="568"/>
    </location>
</feature>